<dbReference type="EMBL" id="LODU01000034">
    <property type="protein sequence ID" value="POH30544.1"/>
    <property type="molecule type" value="Genomic_DNA"/>
</dbReference>
<dbReference type="Proteomes" id="UP000237511">
    <property type="component" value="Unassembled WGS sequence"/>
</dbReference>
<dbReference type="InterPro" id="IPR036259">
    <property type="entry name" value="MFS_trans_sf"/>
</dbReference>
<evidence type="ECO:0000313" key="2">
    <source>
        <dbReference type="EMBL" id="POH30544.1"/>
    </source>
</evidence>
<protein>
    <recommendedName>
        <fullName evidence="4">MFS transporter</fullName>
    </recommendedName>
</protein>
<sequence>MEQQNSHRGLLKIPGLFTPIVAATLSCLASRMFVLTLFLFVLAQFSSPALAGWLTFAAIVPGLIVSPVAGVLLDRLGPTIGVRST</sequence>
<comment type="caution">
    <text evidence="2">The sequence shown here is derived from an EMBL/GenBank/DDBJ whole genome shotgun (WGS) entry which is preliminary data.</text>
</comment>
<accession>A0A2S3YNB3</accession>
<feature type="transmembrane region" description="Helical" evidence="1">
    <location>
        <begin position="51"/>
        <end position="73"/>
    </location>
</feature>
<reference evidence="2 3" key="1">
    <citation type="journal article" date="2014" name="Syst. Appl. Microbiol.">
        <title>Microsymbionts of Phaseolus vulgaris in acid and alkaline soils of Mexico.</title>
        <authorList>
            <person name="Verastegui-Valdes M.M."/>
            <person name="Zhang Y.J."/>
            <person name="Rivera-Orduna F.N."/>
            <person name="Cheng H.P."/>
            <person name="Sui X.H."/>
            <person name="Wang E.T."/>
        </authorList>
    </citation>
    <scope>NUCLEOTIDE SEQUENCE [LARGE SCALE GENOMIC DNA]</scope>
    <source>
        <strain evidence="2 3">FG01</strain>
    </source>
</reference>
<evidence type="ECO:0008006" key="4">
    <source>
        <dbReference type="Google" id="ProtNLM"/>
    </source>
</evidence>
<evidence type="ECO:0000313" key="3">
    <source>
        <dbReference type="Proteomes" id="UP000237511"/>
    </source>
</evidence>
<keyword evidence="1" id="KW-0472">Membrane</keyword>
<organism evidence="2 3">
    <name type="scientific">Sinorhizobium americanum</name>
    <dbReference type="NCBI Taxonomy" id="194963"/>
    <lineage>
        <taxon>Bacteria</taxon>
        <taxon>Pseudomonadati</taxon>
        <taxon>Pseudomonadota</taxon>
        <taxon>Alphaproteobacteria</taxon>
        <taxon>Hyphomicrobiales</taxon>
        <taxon>Rhizobiaceae</taxon>
        <taxon>Sinorhizobium/Ensifer group</taxon>
        <taxon>Sinorhizobium</taxon>
    </lineage>
</organism>
<name>A0A2S3YNB3_9HYPH</name>
<keyword evidence="1" id="KW-1133">Transmembrane helix</keyword>
<feature type="transmembrane region" description="Helical" evidence="1">
    <location>
        <begin position="20"/>
        <end position="45"/>
    </location>
</feature>
<proteinExistence type="predicted"/>
<evidence type="ECO:0000256" key="1">
    <source>
        <dbReference type="SAM" id="Phobius"/>
    </source>
</evidence>
<dbReference type="AlphaFoldDB" id="A0A2S3YNB3"/>
<keyword evidence="1" id="KW-0812">Transmembrane</keyword>
<gene>
    <name evidence="2" type="ORF">ATY31_14855</name>
</gene>
<dbReference type="SUPFAM" id="SSF103473">
    <property type="entry name" value="MFS general substrate transporter"/>
    <property type="match status" value="1"/>
</dbReference>